<comment type="caution">
    <text evidence="2">The sequence shown here is derived from an EMBL/GenBank/DDBJ whole genome shotgun (WGS) entry which is preliminary data.</text>
</comment>
<dbReference type="Gene3D" id="3.30.1380.20">
    <property type="entry name" value="Trafficking protein particle complex subunit 3"/>
    <property type="match status" value="1"/>
</dbReference>
<gene>
    <name evidence="2" type="ORF">FJY86_03900</name>
</gene>
<dbReference type="PANTHER" id="PTHR35090:SF1">
    <property type="entry name" value="SLR0144 PROTEIN"/>
    <property type="match status" value="1"/>
</dbReference>
<evidence type="ECO:0000313" key="3">
    <source>
        <dbReference type="Proteomes" id="UP000774699"/>
    </source>
</evidence>
<dbReference type="SMART" id="SM00989">
    <property type="entry name" value="V4R"/>
    <property type="match status" value="1"/>
</dbReference>
<accession>A0A8T4C7I0</accession>
<organism evidence="2 3">
    <name type="scientific">Candidatus Iainarchaeum sp</name>
    <dbReference type="NCBI Taxonomy" id="3101447"/>
    <lineage>
        <taxon>Archaea</taxon>
        <taxon>Candidatus Iainarchaeota</taxon>
        <taxon>Candidatus Iainarchaeia</taxon>
        <taxon>Candidatus Iainarchaeales</taxon>
        <taxon>Candidatus Iainarchaeaceae</taxon>
        <taxon>Candidatus Iainarchaeum</taxon>
    </lineage>
</organism>
<protein>
    <recommendedName>
        <fullName evidence="1">4-vinyl reductase 4VR domain-containing protein</fullName>
    </recommendedName>
</protein>
<dbReference type="SUPFAM" id="SSF111126">
    <property type="entry name" value="Ligand-binding domain in the NO signalling and Golgi transport"/>
    <property type="match status" value="1"/>
</dbReference>
<reference evidence="2" key="1">
    <citation type="submission" date="2019-03" db="EMBL/GenBank/DDBJ databases">
        <title>Lake Tanganyika Metagenome-Assembled Genomes (MAGs).</title>
        <authorList>
            <person name="Tran P."/>
        </authorList>
    </citation>
    <scope>NUCLEOTIDE SEQUENCE</scope>
    <source>
        <strain evidence="2">M_DeepCast_50m_m2_156</strain>
    </source>
</reference>
<dbReference type="PANTHER" id="PTHR35090">
    <property type="entry name" value="DNA-DIRECTED RNA POLYMERASE SUBUNIT I"/>
    <property type="match status" value="1"/>
</dbReference>
<sequence length="187" mass="21240">MVLNNFFDKFIFTSQLRFKDNNFYVLDIPFVIVPVDILIGFSELDDPTINKAVYYAYKKSALKQLIPKFQAGATKQKFLDLSQAFFGASGWGISKNIQLDEVNHRAVVVVTHSPLARILQGKAQRPVDHYTRAILAAIYSAYFETSVECVESECAALRPGDCTFIIKPLNEFDFTKEETQRQLSLNN</sequence>
<dbReference type="AlphaFoldDB" id="A0A8T4C7I0"/>
<proteinExistence type="predicted"/>
<evidence type="ECO:0000259" key="1">
    <source>
        <dbReference type="SMART" id="SM00989"/>
    </source>
</evidence>
<dbReference type="InterPro" id="IPR024096">
    <property type="entry name" value="NO_sig/Golgi_transp_ligand-bd"/>
</dbReference>
<feature type="domain" description="4-vinyl reductase 4VR" evidence="1">
    <location>
        <begin position="105"/>
        <end position="168"/>
    </location>
</feature>
<dbReference type="Proteomes" id="UP000774699">
    <property type="component" value="Unassembled WGS sequence"/>
</dbReference>
<dbReference type="InterPro" id="IPR004096">
    <property type="entry name" value="V4R"/>
</dbReference>
<evidence type="ECO:0000313" key="2">
    <source>
        <dbReference type="EMBL" id="MBM3282453.1"/>
    </source>
</evidence>
<name>A0A8T4C7I0_9ARCH</name>
<dbReference type="EMBL" id="VGJJ01000033">
    <property type="protein sequence ID" value="MBM3282453.1"/>
    <property type="molecule type" value="Genomic_DNA"/>
</dbReference>